<sequence>MADQNRDDSLSDNSQACSSASTSQPVNENEIATTRSSRFRGGTGSSLQLNENFIGQRVMNQQHQGRTAQSQSHSRDFEYIAQQRLMEFLNANRASEPHFRQASSNCLFASGNSGSQHNNQIGIAYDAWANSSNLNPGPSNAFAHGNSSNRHASGGSSLSHGHGTVMQQVFNRDCIIQTSIQSPDPVLPSLVGVNTIRMNTHITLIHRDMQTPSVLADMQTPSVHGPNLPIDVIDPFAVLTDMQGHSAHGQHVPEVILSDLRTGPANPQMYFVPGQNISRASPVVVSPDLVSLQRPLHGQSSSVVVPRDRRIPTNMQRPPVSGQNLSRVVLKETDKTLIDEQGCNHQGESSSNTVPQDTKKRSIYVPKPSAHGQGLFNPLPADTNAFARESVVKSSIATQGQTSSSGQSIPLPADTNAFARGSVAKSSIAAQGVTLLPGQFIPLPADTNAFAKGSVAKSSSAIQAQTSSQEDTNAFARGSMAKSSIATQEQTAFIPFAGRTNAFARQSVAKSSIATQGLTFSPHSPGGTFARESVAKTSRATERETSLQPQSKRIKSNSEDGWNPAVEQSTKVESSMRNQSGATAKNKSSPSIVPTQQEPIHHIRSQEGAEFALIGEKCQLCNIDVAFNPTGSTSSSSHNYTILPISAILPCGHCYHYDCLKGIYGSLGKGEVPRAFAVQKM</sequence>
<feature type="region of interest" description="Disordered" evidence="1">
    <location>
        <begin position="339"/>
        <end position="358"/>
    </location>
</feature>
<reference evidence="2" key="1">
    <citation type="journal article" date="2015" name="Nat. Genet.">
        <title>The pineapple genome and the evolution of CAM photosynthesis.</title>
        <authorList>
            <person name="Ming R."/>
            <person name="VanBuren R."/>
            <person name="Wai C.M."/>
            <person name="Tang H."/>
            <person name="Schatz M.C."/>
            <person name="Bowers J.E."/>
            <person name="Lyons E."/>
            <person name="Wang M.L."/>
            <person name="Chen J."/>
            <person name="Biggers E."/>
            <person name="Zhang J."/>
            <person name="Huang L."/>
            <person name="Zhang L."/>
            <person name="Miao W."/>
            <person name="Zhang J."/>
            <person name="Ye Z."/>
            <person name="Miao C."/>
            <person name="Lin Z."/>
            <person name="Wang H."/>
            <person name="Zhou H."/>
            <person name="Yim W.C."/>
            <person name="Priest H.D."/>
            <person name="Zheng C."/>
            <person name="Woodhouse M."/>
            <person name="Edger P.P."/>
            <person name="Guyot R."/>
            <person name="Guo H.B."/>
            <person name="Guo H."/>
            <person name="Zheng G."/>
            <person name="Singh R."/>
            <person name="Sharma A."/>
            <person name="Min X."/>
            <person name="Zheng Y."/>
            <person name="Lee H."/>
            <person name="Gurtowski J."/>
            <person name="Sedlazeck F.J."/>
            <person name="Harkess A."/>
            <person name="McKain M.R."/>
            <person name="Liao Z."/>
            <person name="Fang J."/>
            <person name="Liu J."/>
            <person name="Zhang X."/>
            <person name="Zhang Q."/>
            <person name="Hu W."/>
            <person name="Qin Y."/>
            <person name="Wang K."/>
            <person name="Chen L.Y."/>
            <person name="Shirley N."/>
            <person name="Lin Y.R."/>
            <person name="Liu L.Y."/>
            <person name="Hernandez A.G."/>
            <person name="Wright C.L."/>
            <person name="Bulone V."/>
            <person name="Tuskan G.A."/>
            <person name="Heath K."/>
            <person name="Zee F."/>
            <person name="Moore P.H."/>
            <person name="Sunkar R."/>
            <person name="Leebens-Mack J.H."/>
            <person name="Mockler T."/>
            <person name="Bennetzen J.L."/>
            <person name="Freeling M."/>
            <person name="Sankoff D."/>
            <person name="Paterson A.H."/>
            <person name="Zhu X."/>
            <person name="Yang X."/>
            <person name="Smith J.A."/>
            <person name="Cushman J.C."/>
            <person name="Paull R.E."/>
            <person name="Yu Q."/>
        </authorList>
    </citation>
    <scope>NUCLEOTIDE SEQUENCE [LARGE SCALE GENOMIC DNA]</scope>
    <source>
        <strain evidence="2">cv. F153</strain>
    </source>
</reference>
<proteinExistence type="predicted"/>
<feature type="compositionally biased region" description="Polar residues" evidence="1">
    <location>
        <begin position="11"/>
        <end position="32"/>
    </location>
</feature>
<dbReference type="GeneID" id="109720178"/>
<dbReference type="Proteomes" id="UP000515123">
    <property type="component" value="Linkage group 14"/>
</dbReference>
<name>A0A6P5G254_ANACO</name>
<accession>A0A6P5G254</accession>
<feature type="region of interest" description="Disordered" evidence="1">
    <location>
        <begin position="517"/>
        <end position="599"/>
    </location>
</feature>
<feature type="compositionally biased region" description="Polar residues" evidence="1">
    <location>
        <begin position="566"/>
        <end position="598"/>
    </location>
</feature>
<dbReference type="RefSeq" id="XP_020102681.1">
    <property type="nucleotide sequence ID" value="XM_020247092.1"/>
</dbReference>
<dbReference type="AlphaFoldDB" id="A0A6P5G254"/>
<organism evidence="2 3">
    <name type="scientific">Ananas comosus</name>
    <name type="common">Pineapple</name>
    <name type="synonym">Ananas ananas</name>
    <dbReference type="NCBI Taxonomy" id="4615"/>
    <lineage>
        <taxon>Eukaryota</taxon>
        <taxon>Viridiplantae</taxon>
        <taxon>Streptophyta</taxon>
        <taxon>Embryophyta</taxon>
        <taxon>Tracheophyta</taxon>
        <taxon>Spermatophyta</taxon>
        <taxon>Magnoliopsida</taxon>
        <taxon>Liliopsida</taxon>
        <taxon>Poales</taxon>
        <taxon>Bromeliaceae</taxon>
        <taxon>Bromelioideae</taxon>
        <taxon>Ananas</taxon>
    </lineage>
</organism>
<feature type="region of interest" description="Disordered" evidence="1">
    <location>
        <begin position="139"/>
        <end position="160"/>
    </location>
</feature>
<feature type="region of interest" description="Disordered" evidence="1">
    <location>
        <begin position="1"/>
        <end position="47"/>
    </location>
</feature>
<feature type="compositionally biased region" description="Polar residues" evidence="1">
    <location>
        <begin position="343"/>
        <end position="356"/>
    </location>
</feature>
<gene>
    <name evidence="3" type="primary">LOC109720178</name>
</gene>
<protein>
    <submittedName>
        <fullName evidence="3">Uncharacterized protein LOC109720178</fullName>
    </submittedName>
</protein>
<evidence type="ECO:0000313" key="3">
    <source>
        <dbReference type="RefSeq" id="XP_020102681.1"/>
    </source>
</evidence>
<dbReference type="SUPFAM" id="SSF57850">
    <property type="entry name" value="RING/U-box"/>
    <property type="match status" value="1"/>
</dbReference>
<dbReference type="OrthoDB" id="624477at2759"/>
<evidence type="ECO:0000256" key="1">
    <source>
        <dbReference type="SAM" id="MobiDB-lite"/>
    </source>
</evidence>
<reference evidence="3" key="2">
    <citation type="submission" date="2025-08" db="UniProtKB">
        <authorList>
            <consortium name="RefSeq"/>
        </authorList>
    </citation>
    <scope>IDENTIFICATION</scope>
    <source>
        <tissue evidence="3">Leaf</tissue>
    </source>
</reference>
<evidence type="ECO:0000313" key="2">
    <source>
        <dbReference type="Proteomes" id="UP000515123"/>
    </source>
</evidence>
<keyword evidence="2" id="KW-1185">Reference proteome</keyword>